<evidence type="ECO:0000313" key="2">
    <source>
        <dbReference type="Proteomes" id="UP000177625"/>
    </source>
</evidence>
<evidence type="ECO:0000313" key="1">
    <source>
        <dbReference type="EMBL" id="CZT52579.1"/>
    </source>
</evidence>
<proteinExistence type="predicted"/>
<dbReference type="EMBL" id="FJVC01000606">
    <property type="protein sequence ID" value="CZT52579.1"/>
    <property type="molecule type" value="Genomic_DNA"/>
</dbReference>
<dbReference type="AlphaFoldDB" id="A0A1E1MU44"/>
<keyword evidence="2" id="KW-1185">Reference proteome</keyword>
<protein>
    <submittedName>
        <fullName evidence="1">Uncharacterized protein</fullName>
    </submittedName>
</protein>
<sequence length="96" mass="11206">MTEKLVDTANSPGAKRTEGIKTLPVEREWSSFAWLQRKVMMKHEQKQELVKGQQQIVKHLEMTHRRFYSTRIVESLSEVSAETFTAKVSVLQCTRR</sequence>
<accession>A0A1E1MU44</accession>
<organism evidence="1 2">
    <name type="scientific">Rhynchosporium secalis</name>
    <name type="common">Barley scald fungus</name>
    <dbReference type="NCBI Taxonomy" id="38038"/>
    <lineage>
        <taxon>Eukaryota</taxon>
        <taxon>Fungi</taxon>
        <taxon>Dikarya</taxon>
        <taxon>Ascomycota</taxon>
        <taxon>Pezizomycotina</taxon>
        <taxon>Leotiomycetes</taxon>
        <taxon>Helotiales</taxon>
        <taxon>Ploettnerulaceae</taxon>
        <taxon>Rhynchosporium</taxon>
    </lineage>
</organism>
<dbReference type="Proteomes" id="UP000177625">
    <property type="component" value="Unassembled WGS sequence"/>
</dbReference>
<gene>
    <name evidence="1" type="ORF">RSE6_13927</name>
</gene>
<name>A0A1E1MU44_RHYSE</name>
<reference evidence="2" key="1">
    <citation type="submission" date="2016-03" db="EMBL/GenBank/DDBJ databases">
        <authorList>
            <person name="Guldener U."/>
        </authorList>
    </citation>
    <scope>NUCLEOTIDE SEQUENCE [LARGE SCALE GENOMIC DNA]</scope>
</reference>